<dbReference type="EMBL" id="NIDF01000043">
    <property type="protein sequence ID" value="TYJ55246.1"/>
    <property type="molecule type" value="Genomic_DNA"/>
</dbReference>
<dbReference type="InterPro" id="IPR029044">
    <property type="entry name" value="Nucleotide-diphossugar_trans"/>
</dbReference>
<dbReference type="AlphaFoldDB" id="A0A5D3AZE6"/>
<feature type="region of interest" description="Disordered" evidence="9">
    <location>
        <begin position="472"/>
        <end position="536"/>
    </location>
</feature>
<dbReference type="GO" id="GO:0005525">
    <property type="term" value="F:GTP binding"/>
    <property type="evidence" value="ECO:0007669"/>
    <property type="project" value="UniProtKB-KW"/>
</dbReference>
<keyword evidence="4 13" id="KW-0808">Transferase</keyword>
<feature type="region of interest" description="Disordered" evidence="9">
    <location>
        <begin position="571"/>
        <end position="707"/>
    </location>
</feature>
<dbReference type="SUPFAM" id="SSF53448">
    <property type="entry name" value="Nucleotide-diphospho-sugar transferases"/>
    <property type="match status" value="1"/>
</dbReference>
<evidence type="ECO:0000256" key="6">
    <source>
        <dbReference type="ARBA" id="ARBA00023134"/>
    </source>
</evidence>
<dbReference type="GO" id="GO:0009298">
    <property type="term" value="P:GDP-mannose biosynthetic process"/>
    <property type="evidence" value="ECO:0007669"/>
    <property type="project" value="UniProtKB-UniPathway"/>
</dbReference>
<keyword evidence="10" id="KW-0472">Membrane</keyword>
<evidence type="ECO:0000256" key="7">
    <source>
        <dbReference type="ARBA" id="ARBA00023306"/>
    </source>
</evidence>
<proteinExistence type="inferred from homology"/>
<keyword evidence="5" id="KW-0547">Nucleotide-binding</keyword>
<feature type="compositionally biased region" description="Low complexity" evidence="9">
    <location>
        <begin position="571"/>
        <end position="580"/>
    </location>
</feature>
<feature type="domain" description="Mannose-1-phosphate guanyltransferase C-terminal" evidence="12">
    <location>
        <begin position="248"/>
        <end position="355"/>
    </location>
</feature>
<keyword evidence="7" id="KW-0131">Cell cycle</keyword>
<evidence type="ECO:0000313" key="13">
    <source>
        <dbReference type="EMBL" id="TYJ55246.1"/>
    </source>
</evidence>
<evidence type="ECO:0000256" key="1">
    <source>
        <dbReference type="ARBA" id="ARBA00004823"/>
    </source>
</evidence>
<dbReference type="InterPro" id="IPR018357">
    <property type="entry name" value="Hexapep_transf_CS"/>
</dbReference>
<dbReference type="InterPro" id="IPR005835">
    <property type="entry name" value="NTP_transferase_dom"/>
</dbReference>
<evidence type="ECO:0000259" key="11">
    <source>
        <dbReference type="Pfam" id="PF00483"/>
    </source>
</evidence>
<evidence type="ECO:0000256" key="9">
    <source>
        <dbReference type="SAM" id="MobiDB-lite"/>
    </source>
</evidence>
<gene>
    <name evidence="13" type="ORF">B9479_004076</name>
</gene>
<dbReference type="CDD" id="cd06425">
    <property type="entry name" value="M1P_guanylylT_B_like_N"/>
    <property type="match status" value="1"/>
</dbReference>
<feature type="region of interest" description="Disordered" evidence="9">
    <location>
        <begin position="786"/>
        <end position="826"/>
    </location>
</feature>
<dbReference type="PROSITE" id="PS00101">
    <property type="entry name" value="HEXAPEP_TRANSFERASES"/>
    <property type="match status" value="1"/>
</dbReference>
<keyword evidence="10" id="KW-0812">Transmembrane</keyword>
<keyword evidence="10" id="KW-1133">Transmembrane helix</keyword>
<dbReference type="GO" id="GO:0004475">
    <property type="term" value="F:mannose-1-phosphate guanylyltransferase (GTP) activity"/>
    <property type="evidence" value="ECO:0007669"/>
    <property type="project" value="UniProtKB-EC"/>
</dbReference>
<keyword evidence="6" id="KW-0342">GTP-binding</keyword>
<dbReference type="UniPathway" id="UPA00126">
    <property type="reaction ID" value="UER00930"/>
</dbReference>
<dbReference type="Proteomes" id="UP000322245">
    <property type="component" value="Unassembled WGS sequence"/>
</dbReference>
<reference evidence="13 14" key="1">
    <citation type="submission" date="2017-05" db="EMBL/GenBank/DDBJ databases">
        <title>The Genome Sequence of Tsuchiyaea wingfieldii DSM 27421.</title>
        <authorList>
            <person name="Cuomo C."/>
            <person name="Passer A."/>
            <person name="Billmyre B."/>
            <person name="Heitman J."/>
        </authorList>
    </citation>
    <scope>NUCLEOTIDE SEQUENCE [LARGE SCALE GENOMIC DNA]</scope>
    <source>
        <strain evidence="13 14">DSM 27421</strain>
    </source>
</reference>
<evidence type="ECO:0000256" key="10">
    <source>
        <dbReference type="SAM" id="Phobius"/>
    </source>
</evidence>
<dbReference type="Gene3D" id="3.90.550.10">
    <property type="entry name" value="Spore Coat Polysaccharide Biosynthesis Protein SpsA, Chain A"/>
    <property type="match status" value="1"/>
</dbReference>
<evidence type="ECO:0000256" key="2">
    <source>
        <dbReference type="ARBA" id="ARBA00007274"/>
    </source>
</evidence>
<evidence type="ECO:0000256" key="4">
    <source>
        <dbReference type="ARBA" id="ARBA00022679"/>
    </source>
</evidence>
<sequence>MTRIADRLQQLSWPKPLVEFCNKAMILHQIEALVKAGVTDVVLAVNYRPEVMVAVLKKTEEEFGINIHFSVETEPLGTAGPLALAKEILGKDDSPFFVLNSDVTCTYPFEAFRDFHLAHKCEGSIMVTKVAEPSAYGVVVTKPNSTVIDRFVEKPVEFVGNRINAGIYMFNPSVLDRIELRPTSIEKEVFPAIAADHQLHSFDLQGFWMDVGQPKDFLAGTCLYLSHLTSQHSKLLTDPAQNKWVYGGNVLVDPSAEIDPTAVIGPNVVIGPDAKIGPGVRLQRCVIMSNATVRDHTWIANSIIGWNSTVGRWNRVENITVLGDDVTIKDELYVNGASVLPHKSISTSITEPRIVMSPTLLTPAQTPSITPASIPSPQIIPHQIGIRLTMSPTFPKPTPTPLASSFPNLKRSTFVTVSVIANDTSTSAASSDSSSGFPVAIAIPALVGGMALAIGVFLFWWWWTKRSKRVKRERWEAAQRRKNKRRLAAEKASPRPSTSTSRKNSGGPKSPANEKSSKDKSTALSPPPSAAQRNFPNGAQAAYGAYAAQQAYGNGNEGWQTQPGIEQQQQYGYSYDQYGQPMPLSPVGQQSISQQQQQYEGSYAPVQQTAPMSKSVSSDTTAPLASQGAPLATSPTSPTSSKKETSVPSPKRSKSEENQSSSQSRKGSRAVARMAVADNAAAAASVDPMYRHKPSKPSPLAIKAQQEREAAVAQRVLDDQNPFYAEPDELTPVDSRANAASGEWGVALGTPTENTPFSDSQAAVLEDNVYGNGNQAQSGLYTQDPYALYHDDDDEDEQENRFHDAAASYGLGGGNKEKQRDMGRRI</sequence>
<organism evidence="13 14">
    <name type="scientific">Cryptococcus floricola</name>
    <dbReference type="NCBI Taxonomy" id="2591691"/>
    <lineage>
        <taxon>Eukaryota</taxon>
        <taxon>Fungi</taxon>
        <taxon>Dikarya</taxon>
        <taxon>Basidiomycota</taxon>
        <taxon>Agaricomycotina</taxon>
        <taxon>Tremellomycetes</taxon>
        <taxon>Tremellales</taxon>
        <taxon>Cryptococcaceae</taxon>
        <taxon>Cryptococcus</taxon>
    </lineage>
</organism>
<name>A0A5D3AZE6_9TREE</name>
<dbReference type="PANTHER" id="PTHR22572">
    <property type="entry name" value="SUGAR-1-PHOSPHATE GUANYL TRANSFERASE"/>
    <property type="match status" value="1"/>
</dbReference>
<feature type="compositionally biased region" description="Low complexity" evidence="9">
    <location>
        <begin position="589"/>
        <end position="598"/>
    </location>
</feature>
<dbReference type="InterPro" id="IPR045233">
    <property type="entry name" value="GMPPB_N"/>
</dbReference>
<feature type="compositionally biased region" description="Low complexity" evidence="9">
    <location>
        <begin position="633"/>
        <end position="650"/>
    </location>
</feature>
<accession>A0A5D3AZE6</accession>
<dbReference type="Pfam" id="PF00483">
    <property type="entry name" value="NTP_transferase"/>
    <property type="match status" value="1"/>
</dbReference>
<evidence type="ECO:0000256" key="5">
    <source>
        <dbReference type="ARBA" id="ARBA00022741"/>
    </source>
</evidence>
<dbReference type="InterPro" id="IPR056729">
    <property type="entry name" value="GMPPB_C"/>
</dbReference>
<dbReference type="InterPro" id="IPR050486">
    <property type="entry name" value="Mannose-1P_guanyltransferase"/>
</dbReference>
<feature type="compositionally biased region" description="Polar residues" evidence="9">
    <location>
        <begin position="495"/>
        <end position="504"/>
    </location>
</feature>
<comment type="pathway">
    <text evidence="1">Nucleotide-sugar biosynthesis; GDP-alpha-D-mannose biosynthesis; GDP-alpha-D-mannose from alpha-D-mannose 1-phosphate (GTP route): step 1/1.</text>
</comment>
<dbReference type="Gene3D" id="2.160.10.10">
    <property type="entry name" value="Hexapeptide repeat proteins"/>
    <property type="match status" value="1"/>
</dbReference>
<dbReference type="CDD" id="cd05824">
    <property type="entry name" value="LbH_M1P_guanylylT_C"/>
    <property type="match status" value="1"/>
</dbReference>
<evidence type="ECO:0000313" key="14">
    <source>
        <dbReference type="Proteomes" id="UP000322245"/>
    </source>
</evidence>
<evidence type="ECO:0000256" key="8">
    <source>
        <dbReference type="ARBA" id="ARBA00047343"/>
    </source>
</evidence>
<protein>
    <recommendedName>
        <fullName evidence="3">mannose-1-phosphate guanylyltransferase</fullName>
        <ecNumber evidence="3">2.7.7.13</ecNumber>
    </recommendedName>
</protein>
<comment type="caution">
    <text evidence="13">The sequence shown here is derived from an EMBL/GenBank/DDBJ whole genome shotgun (WGS) entry which is preliminary data.</text>
</comment>
<feature type="compositionally biased region" description="Basic and acidic residues" evidence="9">
    <location>
        <begin position="815"/>
        <end position="826"/>
    </location>
</feature>
<dbReference type="FunFam" id="3.90.550.10:FF:000013">
    <property type="entry name" value="mannose-1-phosphate guanyltransferase beta"/>
    <property type="match status" value="1"/>
</dbReference>
<evidence type="ECO:0000259" key="12">
    <source>
        <dbReference type="Pfam" id="PF25087"/>
    </source>
</evidence>
<feature type="domain" description="Nucleotidyl transferase" evidence="11">
    <location>
        <begin position="13"/>
        <end position="224"/>
    </location>
</feature>
<dbReference type="Pfam" id="PF25087">
    <property type="entry name" value="GMPPB_C"/>
    <property type="match status" value="1"/>
</dbReference>
<feature type="compositionally biased region" description="Polar residues" evidence="9">
    <location>
        <begin position="605"/>
        <end position="624"/>
    </location>
</feature>
<keyword evidence="14" id="KW-1185">Reference proteome</keyword>
<dbReference type="EC" id="2.7.7.13" evidence="3"/>
<evidence type="ECO:0000256" key="3">
    <source>
        <dbReference type="ARBA" id="ARBA00012387"/>
    </source>
</evidence>
<feature type="compositionally biased region" description="Low complexity" evidence="9">
    <location>
        <begin position="658"/>
        <end position="686"/>
    </location>
</feature>
<comment type="catalytic activity">
    <reaction evidence="8">
        <text>alpha-D-mannose 1-phosphate + GTP + H(+) = GDP-alpha-D-mannose + diphosphate</text>
        <dbReference type="Rhea" id="RHEA:15229"/>
        <dbReference type="ChEBI" id="CHEBI:15378"/>
        <dbReference type="ChEBI" id="CHEBI:33019"/>
        <dbReference type="ChEBI" id="CHEBI:37565"/>
        <dbReference type="ChEBI" id="CHEBI:57527"/>
        <dbReference type="ChEBI" id="CHEBI:58409"/>
        <dbReference type="EC" id="2.7.7.13"/>
    </reaction>
</comment>
<comment type="similarity">
    <text evidence="2">Belongs to the transferase hexapeptide repeat family.</text>
</comment>
<feature type="transmembrane region" description="Helical" evidence="10">
    <location>
        <begin position="437"/>
        <end position="463"/>
    </location>
</feature>